<dbReference type="Proteomes" id="UP000515211">
    <property type="component" value="Chromosome 4"/>
</dbReference>
<feature type="region of interest" description="Disordered" evidence="5">
    <location>
        <begin position="88"/>
        <end position="131"/>
    </location>
</feature>
<keyword evidence="3" id="KW-0804">Transcription</keyword>
<keyword evidence="4" id="KW-0539">Nucleus</keyword>
<feature type="domain" description="SGF29 C-terminal" evidence="6">
    <location>
        <begin position="128"/>
        <end position="277"/>
    </location>
</feature>
<dbReference type="KEGG" id="adu:107483534"/>
<evidence type="ECO:0000259" key="6">
    <source>
        <dbReference type="PROSITE" id="PS51518"/>
    </source>
</evidence>
<keyword evidence="2" id="KW-0805">Transcription regulation</keyword>
<evidence type="ECO:0000313" key="8">
    <source>
        <dbReference type="RefSeq" id="XP_015959640.1"/>
    </source>
</evidence>
<dbReference type="RefSeq" id="XP_015959640.1">
    <property type="nucleotide sequence ID" value="XM_016104154.1"/>
</dbReference>
<evidence type="ECO:0000256" key="1">
    <source>
        <dbReference type="ARBA" id="ARBA00004123"/>
    </source>
</evidence>
<dbReference type="CDD" id="cd20393">
    <property type="entry name" value="Tudor_SGF29_rpt1"/>
    <property type="match status" value="1"/>
</dbReference>
<feature type="compositionally biased region" description="Pro residues" evidence="5">
    <location>
        <begin position="89"/>
        <end position="100"/>
    </location>
</feature>
<keyword evidence="7" id="KW-1185">Reference proteome</keyword>
<accession>A0A6P4D5H5</accession>
<evidence type="ECO:0000256" key="3">
    <source>
        <dbReference type="ARBA" id="ARBA00023163"/>
    </source>
</evidence>
<dbReference type="PANTHER" id="PTHR21539:SF0">
    <property type="entry name" value="SAGA-ASSOCIATED FACTOR 29"/>
    <property type="match status" value="1"/>
</dbReference>
<name>A0A6P4D5H5_ARADU</name>
<gene>
    <name evidence="8" type="primary">LOC107483534</name>
</gene>
<reference evidence="7" key="1">
    <citation type="journal article" date="2016" name="Nat. Genet.">
        <title>The genome sequences of Arachis duranensis and Arachis ipaensis, the diploid ancestors of cultivated peanut.</title>
        <authorList>
            <person name="Bertioli D.J."/>
            <person name="Cannon S.B."/>
            <person name="Froenicke L."/>
            <person name="Huang G."/>
            <person name="Farmer A.D."/>
            <person name="Cannon E.K."/>
            <person name="Liu X."/>
            <person name="Gao D."/>
            <person name="Clevenger J."/>
            <person name="Dash S."/>
            <person name="Ren L."/>
            <person name="Moretzsohn M.C."/>
            <person name="Shirasawa K."/>
            <person name="Huang W."/>
            <person name="Vidigal B."/>
            <person name="Abernathy B."/>
            <person name="Chu Y."/>
            <person name="Niederhuth C.E."/>
            <person name="Umale P."/>
            <person name="Araujo A.C."/>
            <person name="Kozik A."/>
            <person name="Kim K.D."/>
            <person name="Burow M.D."/>
            <person name="Varshney R.K."/>
            <person name="Wang X."/>
            <person name="Zhang X."/>
            <person name="Barkley N."/>
            <person name="Guimaraes P.M."/>
            <person name="Isobe S."/>
            <person name="Guo B."/>
            <person name="Liao B."/>
            <person name="Stalker H.T."/>
            <person name="Schmitz R.J."/>
            <person name="Scheffler B.E."/>
            <person name="Leal-Bertioli S.C."/>
            <person name="Xun X."/>
            <person name="Jackson S.A."/>
            <person name="Michelmore R."/>
            <person name="Ozias-Akins P."/>
        </authorList>
    </citation>
    <scope>NUCLEOTIDE SEQUENCE [LARGE SCALE GENOMIC DNA]</scope>
    <source>
        <strain evidence="7">cv. V14167</strain>
    </source>
</reference>
<sequence>MSSPNIAAMLDKTEELDLIIKEQEVILLKINDLNEKLKTSPQVVENPDDNSLELLKVWYTQAMNLSNCEANICDLLANQLDALLELQQPSPPLPRLPPLPQQQKRMAKARVEQPKRQKQVKSLSNPSSITGSLEGKEVAAKVMPQNFEKEEWIIVRVVCFDEESKEFEVVDEEPDNGDAKEVESGEKKYKVPMRSIIPFPSSNDPTSAPEFSPGTYVLAVYPGTTTLYKARVVRGHNKRKKHDYVLEFDDDENEDGTLPKRKVPFHKVVAFIAEVDGQ</sequence>
<evidence type="ECO:0000313" key="7">
    <source>
        <dbReference type="Proteomes" id="UP000515211"/>
    </source>
</evidence>
<protein>
    <submittedName>
        <fullName evidence="8">SAGA-associated factor 29 homolog A-like</fullName>
    </submittedName>
</protein>
<evidence type="ECO:0000256" key="2">
    <source>
        <dbReference type="ARBA" id="ARBA00023015"/>
    </source>
</evidence>
<dbReference type="GO" id="GO:0005634">
    <property type="term" value="C:nucleus"/>
    <property type="evidence" value="ECO:0007669"/>
    <property type="project" value="UniProtKB-SubCell"/>
</dbReference>
<evidence type="ECO:0000256" key="4">
    <source>
        <dbReference type="ARBA" id="ARBA00023242"/>
    </source>
</evidence>
<dbReference type="InterPro" id="IPR047288">
    <property type="entry name" value="Tudor_SGF29_rpt1"/>
</dbReference>
<dbReference type="PANTHER" id="PTHR21539">
    <property type="entry name" value="SAGA-ASSOCIATED FACTOR 29"/>
    <property type="match status" value="1"/>
</dbReference>
<evidence type="ECO:0000256" key="5">
    <source>
        <dbReference type="SAM" id="MobiDB-lite"/>
    </source>
</evidence>
<dbReference type="FunFam" id="2.30.30.140:FF:000061">
    <property type="entry name" value="SAGA-associated factor 29 isoform X6"/>
    <property type="match status" value="1"/>
</dbReference>
<dbReference type="GeneID" id="107483534"/>
<dbReference type="InterPro" id="IPR037802">
    <property type="entry name" value="SGF29"/>
</dbReference>
<dbReference type="InterPro" id="IPR010750">
    <property type="entry name" value="SGF29_tudor-like_dom"/>
</dbReference>
<organism evidence="7 8">
    <name type="scientific">Arachis duranensis</name>
    <name type="common">Wild peanut</name>
    <dbReference type="NCBI Taxonomy" id="130453"/>
    <lineage>
        <taxon>Eukaryota</taxon>
        <taxon>Viridiplantae</taxon>
        <taxon>Streptophyta</taxon>
        <taxon>Embryophyta</taxon>
        <taxon>Tracheophyta</taxon>
        <taxon>Spermatophyta</taxon>
        <taxon>Magnoliopsida</taxon>
        <taxon>eudicotyledons</taxon>
        <taxon>Gunneridae</taxon>
        <taxon>Pentapetalae</taxon>
        <taxon>rosids</taxon>
        <taxon>fabids</taxon>
        <taxon>Fabales</taxon>
        <taxon>Fabaceae</taxon>
        <taxon>Papilionoideae</taxon>
        <taxon>50 kb inversion clade</taxon>
        <taxon>dalbergioids sensu lato</taxon>
        <taxon>Dalbergieae</taxon>
        <taxon>Pterocarpus clade</taxon>
        <taxon>Arachis</taxon>
    </lineage>
</organism>
<dbReference type="CDD" id="cd20394">
    <property type="entry name" value="Tudor_SGF29_rpt2"/>
    <property type="match status" value="1"/>
</dbReference>
<comment type="subcellular location">
    <subcellularLocation>
        <location evidence="1">Nucleus</location>
    </subcellularLocation>
</comment>
<dbReference type="Pfam" id="PF07039">
    <property type="entry name" value="SGF29_Tudor"/>
    <property type="match status" value="1"/>
</dbReference>
<dbReference type="InterPro" id="IPR047287">
    <property type="entry name" value="Tudor_SGF29_rpt2"/>
</dbReference>
<reference evidence="8" key="2">
    <citation type="submission" date="2025-08" db="UniProtKB">
        <authorList>
            <consortium name="RefSeq"/>
        </authorList>
    </citation>
    <scope>IDENTIFICATION</scope>
    <source>
        <tissue evidence="8">Whole plant</tissue>
    </source>
</reference>
<dbReference type="AlphaFoldDB" id="A0A6P4D5H5"/>
<proteinExistence type="predicted"/>
<feature type="compositionally biased region" description="Polar residues" evidence="5">
    <location>
        <begin position="120"/>
        <end position="131"/>
    </location>
</feature>
<dbReference type="Gene3D" id="2.30.30.140">
    <property type="match status" value="2"/>
</dbReference>
<dbReference type="PROSITE" id="PS51518">
    <property type="entry name" value="SGF29_C"/>
    <property type="match status" value="1"/>
</dbReference>
<dbReference type="GO" id="GO:0000124">
    <property type="term" value="C:SAGA complex"/>
    <property type="evidence" value="ECO:0007669"/>
    <property type="project" value="InterPro"/>
</dbReference>